<comment type="caution">
    <text evidence="6">Lacks conserved residue(s) required for the propagation of feature annotation.</text>
</comment>
<evidence type="ECO:0000313" key="8">
    <source>
        <dbReference type="EMBL" id="CAF4932971.1"/>
    </source>
</evidence>
<organism evidence="8 9">
    <name type="scientific">Rotaria socialis</name>
    <dbReference type="NCBI Taxonomy" id="392032"/>
    <lineage>
        <taxon>Eukaryota</taxon>
        <taxon>Metazoa</taxon>
        <taxon>Spiralia</taxon>
        <taxon>Gnathifera</taxon>
        <taxon>Rotifera</taxon>
        <taxon>Eurotatoria</taxon>
        <taxon>Bdelloidea</taxon>
        <taxon>Philodinida</taxon>
        <taxon>Philodinidae</taxon>
        <taxon>Rotaria</taxon>
    </lineage>
</organism>
<evidence type="ECO:0000256" key="3">
    <source>
        <dbReference type="ARBA" id="ARBA00012485"/>
    </source>
</evidence>
<dbReference type="AlphaFoldDB" id="A0A821WYM6"/>
<keyword evidence="5 6" id="KW-0833">Ubl conjugation pathway</keyword>
<dbReference type="EMBL" id="CAJOBP010086609">
    <property type="protein sequence ID" value="CAF4932971.1"/>
    <property type="molecule type" value="Genomic_DNA"/>
</dbReference>
<evidence type="ECO:0000313" key="9">
    <source>
        <dbReference type="Proteomes" id="UP000663873"/>
    </source>
</evidence>
<comment type="caution">
    <text evidence="8">The sequence shown here is derived from an EMBL/GenBank/DDBJ whole genome shotgun (WGS) entry which is preliminary data.</text>
</comment>
<dbReference type="GO" id="GO:0005737">
    <property type="term" value="C:cytoplasm"/>
    <property type="evidence" value="ECO:0007669"/>
    <property type="project" value="TreeGrafter"/>
</dbReference>
<dbReference type="GO" id="GO:0000209">
    <property type="term" value="P:protein polyubiquitination"/>
    <property type="evidence" value="ECO:0007669"/>
    <property type="project" value="TreeGrafter"/>
</dbReference>
<dbReference type="InterPro" id="IPR000569">
    <property type="entry name" value="HECT_dom"/>
</dbReference>
<comment type="catalytic activity">
    <reaction evidence="1">
        <text>S-ubiquitinyl-[E2 ubiquitin-conjugating enzyme]-L-cysteine + [acceptor protein]-L-lysine = [E2 ubiquitin-conjugating enzyme]-L-cysteine + N(6)-ubiquitinyl-[acceptor protein]-L-lysine.</text>
        <dbReference type="EC" id="2.3.2.26"/>
    </reaction>
</comment>
<dbReference type="EC" id="2.3.2.26" evidence="3"/>
<evidence type="ECO:0000256" key="5">
    <source>
        <dbReference type="ARBA" id="ARBA00022786"/>
    </source>
</evidence>
<dbReference type="Proteomes" id="UP000663873">
    <property type="component" value="Unassembled WGS sequence"/>
</dbReference>
<dbReference type="Pfam" id="PF00632">
    <property type="entry name" value="HECT"/>
    <property type="match status" value="1"/>
</dbReference>
<keyword evidence="9" id="KW-1185">Reference proteome</keyword>
<protein>
    <recommendedName>
        <fullName evidence="3">HECT-type E3 ubiquitin transferase</fullName>
        <ecNumber evidence="3">2.3.2.26</ecNumber>
    </recommendedName>
</protein>
<name>A0A821WYM6_9BILA</name>
<evidence type="ECO:0000259" key="7">
    <source>
        <dbReference type="PROSITE" id="PS50237"/>
    </source>
</evidence>
<keyword evidence="4" id="KW-0808">Transferase</keyword>
<gene>
    <name evidence="8" type="ORF">UJA718_LOCUS46957</name>
</gene>
<feature type="domain" description="HECT" evidence="7">
    <location>
        <begin position="1"/>
        <end position="70"/>
    </location>
</feature>
<dbReference type="InterPro" id="IPR050409">
    <property type="entry name" value="E3_ubiq-protein_ligase"/>
</dbReference>
<dbReference type="GO" id="GO:0061630">
    <property type="term" value="F:ubiquitin protein ligase activity"/>
    <property type="evidence" value="ECO:0007669"/>
    <property type="project" value="UniProtKB-EC"/>
</dbReference>
<comment type="pathway">
    <text evidence="2">Protein modification; protein ubiquitination.</text>
</comment>
<dbReference type="SUPFAM" id="SSF56204">
    <property type="entry name" value="Hect, E3 ligase catalytic domain"/>
    <property type="match status" value="1"/>
</dbReference>
<accession>A0A821WYM6</accession>
<dbReference type="PROSITE" id="PS50237">
    <property type="entry name" value="HECT"/>
    <property type="match status" value="1"/>
</dbReference>
<evidence type="ECO:0000256" key="2">
    <source>
        <dbReference type="ARBA" id="ARBA00004906"/>
    </source>
</evidence>
<reference evidence="8" key="1">
    <citation type="submission" date="2021-02" db="EMBL/GenBank/DDBJ databases">
        <authorList>
            <person name="Nowell W R."/>
        </authorList>
    </citation>
    <scope>NUCLEOTIDE SEQUENCE</scope>
</reference>
<dbReference type="Gene3D" id="3.30.2160.10">
    <property type="entry name" value="Hect, E3 ligase catalytic domain"/>
    <property type="match status" value="1"/>
</dbReference>
<sequence length="70" mass="8069">YKHILGVPVRYMDMESVDSQFYKSLVMLLENDIHEWDLGLTFSLDAFEFGENKVIELIPNGSTTIVTNDE</sequence>
<dbReference type="InterPro" id="IPR035983">
    <property type="entry name" value="Hect_E3_ubiquitin_ligase"/>
</dbReference>
<evidence type="ECO:0000256" key="6">
    <source>
        <dbReference type="PROSITE-ProRule" id="PRU00104"/>
    </source>
</evidence>
<dbReference type="PANTHER" id="PTHR11254">
    <property type="entry name" value="HECT DOMAIN UBIQUITIN-PROTEIN LIGASE"/>
    <property type="match status" value="1"/>
</dbReference>
<feature type="non-terminal residue" evidence="8">
    <location>
        <position position="1"/>
    </location>
</feature>
<proteinExistence type="predicted"/>
<dbReference type="GO" id="GO:0006511">
    <property type="term" value="P:ubiquitin-dependent protein catabolic process"/>
    <property type="evidence" value="ECO:0007669"/>
    <property type="project" value="TreeGrafter"/>
</dbReference>
<evidence type="ECO:0000256" key="4">
    <source>
        <dbReference type="ARBA" id="ARBA00022679"/>
    </source>
</evidence>
<dbReference type="PANTHER" id="PTHR11254:SF67">
    <property type="entry name" value="E3 UBIQUITIN-PROTEIN LIGASE HUWE1"/>
    <property type="match status" value="1"/>
</dbReference>
<evidence type="ECO:0000256" key="1">
    <source>
        <dbReference type="ARBA" id="ARBA00000885"/>
    </source>
</evidence>